<protein>
    <recommendedName>
        <fullName evidence="3">Phage major capsid protein</fullName>
    </recommendedName>
</protein>
<evidence type="ECO:0000313" key="2">
    <source>
        <dbReference type="Proteomes" id="UP000290815"/>
    </source>
</evidence>
<dbReference type="Proteomes" id="UP000290815">
    <property type="component" value="Chromosome"/>
</dbReference>
<dbReference type="AlphaFoldDB" id="A0A449AVB5"/>
<sequence length="326" mass="35686">MEIKSALREQFTLAQAGNPTGKALTLNQVQASVALAQFAEVSLFNLLAKNNVLLEANSLSVQVLKNQALEFKPKSTLGTGALGKWRITETETIAWNAPIVAVEGISAYESEMMPVDLAAIKGAKAADQFQKTFERTGFKLIENTIIKQGGTQKIQKDLSQLQPLEIYNELVGQATKLLKTVKPEQGIDLLRRDQIVIMVEPLLFDKLAIAGLLGNRAAQTLEEGQYGIQYVGGYKIVSNPYLTKFDAIVSVNFAAFGAQSIIKMTYGPLDNLSADLGFYFEGKMAHAVLYKDLLVGFTKESNLNAAYKENEYVELPEGAKQLKDGN</sequence>
<accession>A0A449AVB5</accession>
<organism evidence="1 2">
    <name type="scientific">Mycoplasmopsis glycophila</name>
    <dbReference type="NCBI Taxonomy" id="171285"/>
    <lineage>
        <taxon>Bacteria</taxon>
        <taxon>Bacillati</taxon>
        <taxon>Mycoplasmatota</taxon>
        <taxon>Mycoplasmoidales</taxon>
        <taxon>Metamycoplasmataceae</taxon>
        <taxon>Mycoplasmopsis</taxon>
    </lineage>
</organism>
<evidence type="ECO:0008006" key="3">
    <source>
        <dbReference type="Google" id="ProtNLM"/>
    </source>
</evidence>
<dbReference type="EMBL" id="LR215024">
    <property type="protein sequence ID" value="VEU70447.1"/>
    <property type="molecule type" value="Genomic_DNA"/>
</dbReference>
<proteinExistence type="predicted"/>
<evidence type="ECO:0000313" key="1">
    <source>
        <dbReference type="EMBL" id="VEU70447.1"/>
    </source>
</evidence>
<gene>
    <name evidence="1" type="ORF">NCTC10194_00447</name>
</gene>
<dbReference type="KEGG" id="mgly:NCTC10194_00447"/>
<name>A0A449AVB5_9BACT</name>
<dbReference type="RefSeq" id="WP_027333384.1">
    <property type="nucleotide sequence ID" value="NZ_LR215024.1"/>
</dbReference>
<keyword evidence="2" id="KW-1185">Reference proteome</keyword>
<reference evidence="1 2" key="1">
    <citation type="submission" date="2019-01" db="EMBL/GenBank/DDBJ databases">
        <authorList>
            <consortium name="Pathogen Informatics"/>
        </authorList>
    </citation>
    <scope>NUCLEOTIDE SEQUENCE [LARGE SCALE GENOMIC DNA]</scope>
    <source>
        <strain evidence="1 2">NCTC10194</strain>
    </source>
</reference>